<dbReference type="PRINTS" id="PR00465">
    <property type="entry name" value="EP450IV"/>
</dbReference>
<evidence type="ECO:0000256" key="5">
    <source>
        <dbReference type="ARBA" id="ARBA00023004"/>
    </source>
</evidence>
<feature type="signal peptide" evidence="8">
    <location>
        <begin position="1"/>
        <end position="16"/>
    </location>
</feature>
<evidence type="ECO:0000256" key="7">
    <source>
        <dbReference type="RuleBase" id="RU000461"/>
    </source>
</evidence>
<dbReference type="GO" id="GO:0020037">
    <property type="term" value="F:heme binding"/>
    <property type="evidence" value="ECO:0007669"/>
    <property type="project" value="InterPro"/>
</dbReference>
<keyword evidence="7" id="KW-0503">Monooxygenase</keyword>
<name>A0AAD6DN13_9EURO</name>
<evidence type="ECO:0000256" key="4">
    <source>
        <dbReference type="ARBA" id="ARBA00023002"/>
    </source>
</evidence>
<reference evidence="9" key="1">
    <citation type="journal article" date="2023" name="IMA Fungus">
        <title>Comparative genomic study of the Penicillium genus elucidates a diverse pangenome and 15 lateral gene transfer events.</title>
        <authorList>
            <person name="Petersen C."/>
            <person name="Sorensen T."/>
            <person name="Nielsen M.R."/>
            <person name="Sondergaard T.E."/>
            <person name="Sorensen J.L."/>
            <person name="Fitzpatrick D.A."/>
            <person name="Frisvad J.C."/>
            <person name="Nielsen K.L."/>
        </authorList>
    </citation>
    <scope>NUCLEOTIDE SEQUENCE</scope>
    <source>
        <strain evidence="9">IBT 12815</strain>
    </source>
</reference>
<dbReference type="InterPro" id="IPR050121">
    <property type="entry name" value="Cytochrome_P450_monoxygenase"/>
</dbReference>
<dbReference type="InterPro" id="IPR002403">
    <property type="entry name" value="Cyt_P450_E_grp-IV"/>
</dbReference>
<sequence length="507" mass="57395">MLAVVGFALLVSWIIASIHRNHSSSLKDIPNAHFSAPYTRLWLLSLRWRNMEHRSRIHLHRRLGPVIRIGPRDVSVNCIDDGVRTIYSSKFDKDASFYHELFDQTGFMVTMTGNEEHRERKRMLTRPYSNSYILNSQILDSVLSRVACRLREEIAGWASKGTSVDVYQQAKCCTLDVASGWLFGSENATDTLRDPGFENDLTTLASAASKIFCVRTSLDWPMTYFASWIGNKLPDPEITGRWQAWLTRVITDSYRRHSTKSSSILSLYDHFYDSFKAANPDMSRNEMASFIAVECDDHLSASHLGLGTLLSYTMYELSRDPDCQRALRKELLTLAEPSDRSLVHRLADLPVLDAVVTETMRTRAPCPGPFPRVVPDSGCRLAGKFDVPGGTIVSSSAWALHFNPVPFPSPEEWRPGRWLEADENTVAEMRKWIWTFGSGARVCIGTHYSMRVIKELLATVYTNYQTSLDDEFTGNVEQQDAFSAGPLAGCLKLRFRRPIARPLLKQP</sequence>
<keyword evidence="10" id="KW-1185">Reference proteome</keyword>
<dbReference type="GO" id="GO:0043386">
    <property type="term" value="P:mycotoxin biosynthetic process"/>
    <property type="evidence" value="ECO:0007669"/>
    <property type="project" value="UniProtKB-ARBA"/>
</dbReference>
<dbReference type="InterPro" id="IPR001128">
    <property type="entry name" value="Cyt_P450"/>
</dbReference>
<evidence type="ECO:0000256" key="2">
    <source>
        <dbReference type="ARBA" id="ARBA00010617"/>
    </source>
</evidence>
<evidence type="ECO:0000256" key="3">
    <source>
        <dbReference type="ARBA" id="ARBA00022723"/>
    </source>
</evidence>
<evidence type="ECO:0008006" key="11">
    <source>
        <dbReference type="Google" id="ProtNLM"/>
    </source>
</evidence>
<keyword evidence="3 6" id="KW-0479">Metal-binding</keyword>
<evidence type="ECO:0000256" key="6">
    <source>
        <dbReference type="PIRSR" id="PIRSR602403-1"/>
    </source>
</evidence>
<dbReference type="AlphaFoldDB" id="A0AAD6DN13"/>
<feature type="chain" id="PRO_5042094264" description="Cytochrome P450" evidence="8">
    <location>
        <begin position="17"/>
        <end position="507"/>
    </location>
</feature>
<dbReference type="Gene3D" id="1.10.630.10">
    <property type="entry name" value="Cytochrome P450"/>
    <property type="match status" value="1"/>
</dbReference>
<evidence type="ECO:0000256" key="1">
    <source>
        <dbReference type="ARBA" id="ARBA00001971"/>
    </source>
</evidence>
<dbReference type="Proteomes" id="UP001213799">
    <property type="component" value="Unassembled WGS sequence"/>
</dbReference>
<dbReference type="PANTHER" id="PTHR24305:SF166">
    <property type="entry name" value="CYTOCHROME P450 12A4, MITOCHONDRIAL-RELATED"/>
    <property type="match status" value="1"/>
</dbReference>
<dbReference type="GO" id="GO:0016705">
    <property type="term" value="F:oxidoreductase activity, acting on paired donors, with incorporation or reduction of molecular oxygen"/>
    <property type="evidence" value="ECO:0007669"/>
    <property type="project" value="InterPro"/>
</dbReference>
<dbReference type="PANTHER" id="PTHR24305">
    <property type="entry name" value="CYTOCHROME P450"/>
    <property type="match status" value="1"/>
</dbReference>
<comment type="similarity">
    <text evidence="2 7">Belongs to the cytochrome P450 family.</text>
</comment>
<dbReference type="GO" id="GO:0004497">
    <property type="term" value="F:monooxygenase activity"/>
    <property type="evidence" value="ECO:0007669"/>
    <property type="project" value="UniProtKB-KW"/>
</dbReference>
<evidence type="ECO:0000313" key="9">
    <source>
        <dbReference type="EMBL" id="KAJ5588639.1"/>
    </source>
</evidence>
<dbReference type="Pfam" id="PF00067">
    <property type="entry name" value="p450"/>
    <property type="match status" value="1"/>
</dbReference>
<accession>A0AAD6DN13</accession>
<dbReference type="SUPFAM" id="SSF48264">
    <property type="entry name" value="Cytochrome P450"/>
    <property type="match status" value="1"/>
</dbReference>
<gene>
    <name evidence="9" type="ORF">N7537_011317</name>
</gene>
<dbReference type="GeneID" id="81592613"/>
<keyword evidence="8" id="KW-0732">Signal</keyword>
<dbReference type="GO" id="GO:0005506">
    <property type="term" value="F:iron ion binding"/>
    <property type="evidence" value="ECO:0007669"/>
    <property type="project" value="InterPro"/>
</dbReference>
<dbReference type="InterPro" id="IPR036396">
    <property type="entry name" value="Cyt_P450_sf"/>
</dbReference>
<evidence type="ECO:0000256" key="8">
    <source>
        <dbReference type="SAM" id="SignalP"/>
    </source>
</evidence>
<dbReference type="CDD" id="cd11059">
    <property type="entry name" value="CYP_fungal"/>
    <property type="match status" value="1"/>
</dbReference>
<proteinExistence type="inferred from homology"/>
<feature type="binding site" description="axial binding residue" evidence="6">
    <location>
        <position position="443"/>
    </location>
    <ligand>
        <name>heme</name>
        <dbReference type="ChEBI" id="CHEBI:30413"/>
    </ligand>
    <ligandPart>
        <name>Fe</name>
        <dbReference type="ChEBI" id="CHEBI:18248"/>
    </ligandPart>
</feature>
<comment type="cofactor">
    <cofactor evidence="1 6">
        <name>heme</name>
        <dbReference type="ChEBI" id="CHEBI:30413"/>
    </cofactor>
</comment>
<reference evidence="9" key="2">
    <citation type="submission" date="2023-01" db="EMBL/GenBank/DDBJ databases">
        <authorList>
            <person name="Petersen C."/>
        </authorList>
    </citation>
    <scope>NUCLEOTIDE SEQUENCE</scope>
    <source>
        <strain evidence="9">IBT 12815</strain>
    </source>
</reference>
<dbReference type="EMBL" id="JAQJAE010000006">
    <property type="protein sequence ID" value="KAJ5588639.1"/>
    <property type="molecule type" value="Genomic_DNA"/>
</dbReference>
<keyword evidence="5 6" id="KW-0408">Iron</keyword>
<dbReference type="RefSeq" id="XP_056747658.1">
    <property type="nucleotide sequence ID" value="XM_056902371.1"/>
</dbReference>
<evidence type="ECO:0000313" key="10">
    <source>
        <dbReference type="Proteomes" id="UP001213799"/>
    </source>
</evidence>
<comment type="caution">
    <text evidence="9">The sequence shown here is derived from an EMBL/GenBank/DDBJ whole genome shotgun (WGS) entry which is preliminary data.</text>
</comment>
<keyword evidence="4 7" id="KW-0560">Oxidoreductase</keyword>
<dbReference type="PROSITE" id="PS00086">
    <property type="entry name" value="CYTOCHROME_P450"/>
    <property type="match status" value="1"/>
</dbReference>
<keyword evidence="6 7" id="KW-0349">Heme</keyword>
<dbReference type="InterPro" id="IPR017972">
    <property type="entry name" value="Cyt_P450_CS"/>
</dbReference>
<protein>
    <recommendedName>
        <fullName evidence="11">Cytochrome P450</fullName>
    </recommendedName>
</protein>
<organism evidence="9 10">
    <name type="scientific">Penicillium hordei</name>
    <dbReference type="NCBI Taxonomy" id="40994"/>
    <lineage>
        <taxon>Eukaryota</taxon>
        <taxon>Fungi</taxon>
        <taxon>Dikarya</taxon>
        <taxon>Ascomycota</taxon>
        <taxon>Pezizomycotina</taxon>
        <taxon>Eurotiomycetes</taxon>
        <taxon>Eurotiomycetidae</taxon>
        <taxon>Eurotiales</taxon>
        <taxon>Aspergillaceae</taxon>
        <taxon>Penicillium</taxon>
    </lineage>
</organism>